<protein>
    <submittedName>
        <fullName evidence="1">Uncharacterized protein</fullName>
    </submittedName>
</protein>
<organism evidence="1 2">
    <name type="scientific">Pleurodeles waltl</name>
    <name type="common">Iberian ribbed newt</name>
    <dbReference type="NCBI Taxonomy" id="8319"/>
    <lineage>
        <taxon>Eukaryota</taxon>
        <taxon>Metazoa</taxon>
        <taxon>Chordata</taxon>
        <taxon>Craniata</taxon>
        <taxon>Vertebrata</taxon>
        <taxon>Euteleostomi</taxon>
        <taxon>Amphibia</taxon>
        <taxon>Batrachia</taxon>
        <taxon>Caudata</taxon>
        <taxon>Salamandroidea</taxon>
        <taxon>Salamandridae</taxon>
        <taxon>Pleurodelinae</taxon>
        <taxon>Pleurodeles</taxon>
    </lineage>
</organism>
<dbReference type="AlphaFoldDB" id="A0AAV7Q3I2"/>
<proteinExistence type="predicted"/>
<reference evidence="1" key="1">
    <citation type="journal article" date="2022" name="bioRxiv">
        <title>Sequencing and chromosome-scale assembly of the giantPleurodeles waltlgenome.</title>
        <authorList>
            <person name="Brown T."/>
            <person name="Elewa A."/>
            <person name="Iarovenko S."/>
            <person name="Subramanian E."/>
            <person name="Araus A.J."/>
            <person name="Petzold A."/>
            <person name="Susuki M."/>
            <person name="Suzuki K.-i.T."/>
            <person name="Hayashi T."/>
            <person name="Toyoda A."/>
            <person name="Oliveira C."/>
            <person name="Osipova E."/>
            <person name="Leigh N.D."/>
            <person name="Simon A."/>
            <person name="Yun M.H."/>
        </authorList>
    </citation>
    <scope>NUCLEOTIDE SEQUENCE</scope>
    <source>
        <strain evidence="1">20211129_DDA</strain>
        <tissue evidence="1">Liver</tissue>
    </source>
</reference>
<name>A0AAV7Q3I2_PLEWA</name>
<dbReference type="EMBL" id="JANPWB010000010">
    <property type="protein sequence ID" value="KAJ1135126.1"/>
    <property type="molecule type" value="Genomic_DNA"/>
</dbReference>
<dbReference type="PANTHER" id="PTHR46880:SF8">
    <property type="entry name" value="E3 SUMO-PROTEIN LIGASE KIAA1586"/>
    <property type="match status" value="1"/>
</dbReference>
<evidence type="ECO:0000313" key="1">
    <source>
        <dbReference type="EMBL" id="KAJ1135126.1"/>
    </source>
</evidence>
<dbReference type="Proteomes" id="UP001066276">
    <property type="component" value="Chromosome 6"/>
</dbReference>
<sequence>MQVSEVFQTAYNIAKQGRPFTDLPLDIDLQTFNGPDLGSLLHSDHSCADIIDHIAAQMRLRLVQQILLNQSKICVLLDECCTYSSMTILIVCIRASFGDHEDPLTIFLDLVELPGKTAEVVLDKLSSCLEKYGFTDKYLKAYLILLVIDGASHLVGTTSGVGTLMKE</sequence>
<accession>A0AAV7Q3I2</accession>
<evidence type="ECO:0000313" key="2">
    <source>
        <dbReference type="Proteomes" id="UP001066276"/>
    </source>
</evidence>
<keyword evidence="2" id="KW-1185">Reference proteome</keyword>
<comment type="caution">
    <text evidence="1">The sequence shown here is derived from an EMBL/GenBank/DDBJ whole genome shotgun (WGS) entry which is preliminary data.</text>
</comment>
<gene>
    <name evidence="1" type="ORF">NDU88_001571</name>
</gene>
<dbReference type="PANTHER" id="PTHR46880">
    <property type="entry name" value="RAS-ASSOCIATING DOMAIN-CONTAINING PROTEIN"/>
    <property type="match status" value="1"/>
</dbReference>